<gene>
    <name evidence="2" type="ORF">GCM10023230_18280</name>
</gene>
<name>A0ABP8ZXT3_9FLAO</name>
<accession>A0ABP8ZXT3</accession>
<dbReference type="RefSeq" id="WP_264542956.1">
    <property type="nucleotide sequence ID" value="NZ_BAABIP010000016.1"/>
</dbReference>
<sequence>MKENTIFGAVLIPNKLILRAPNLKIPEYHNIVFSAETIKSVRENFHRNNFEQNVNINHDGKNISGVEIMESFIISETNRNILPNELSDLPNGTWVAKYLITNKDIWQMVQDGKLNGFSIEGIFDFVKFEE</sequence>
<dbReference type="InterPro" id="IPR027924">
    <property type="entry name" value="XkdF"/>
</dbReference>
<protein>
    <recommendedName>
        <fullName evidence="1">Phage-like element PBSX protein XkdF domain-containing protein</fullName>
    </recommendedName>
</protein>
<dbReference type="EMBL" id="BAABIP010000016">
    <property type="protein sequence ID" value="GAA4768718.1"/>
    <property type="molecule type" value="Genomic_DNA"/>
</dbReference>
<evidence type="ECO:0000313" key="2">
    <source>
        <dbReference type="EMBL" id="GAA4768718.1"/>
    </source>
</evidence>
<reference evidence="3" key="1">
    <citation type="journal article" date="2019" name="Int. J. Syst. Evol. Microbiol.">
        <title>The Global Catalogue of Microorganisms (GCM) 10K type strain sequencing project: providing services to taxonomists for standard genome sequencing and annotation.</title>
        <authorList>
            <consortium name="The Broad Institute Genomics Platform"/>
            <consortium name="The Broad Institute Genome Sequencing Center for Infectious Disease"/>
            <person name="Wu L."/>
            <person name="Ma J."/>
        </authorList>
    </citation>
    <scope>NUCLEOTIDE SEQUENCE [LARGE SCALE GENOMIC DNA]</scope>
    <source>
        <strain evidence="3">JCM 18198</strain>
    </source>
</reference>
<evidence type="ECO:0000259" key="1">
    <source>
        <dbReference type="Pfam" id="PF14550"/>
    </source>
</evidence>
<dbReference type="Proteomes" id="UP001500141">
    <property type="component" value="Unassembled WGS sequence"/>
</dbReference>
<dbReference type="Pfam" id="PF14550">
    <property type="entry name" value="Peptidase_S78_2"/>
    <property type="match status" value="1"/>
</dbReference>
<proteinExistence type="predicted"/>
<comment type="caution">
    <text evidence="2">The sequence shown here is derived from an EMBL/GenBank/DDBJ whole genome shotgun (WGS) entry which is preliminary data.</text>
</comment>
<evidence type="ECO:0000313" key="3">
    <source>
        <dbReference type="Proteomes" id="UP001500141"/>
    </source>
</evidence>
<organism evidence="2 3">
    <name type="scientific">Flavobacterium hankyongi</name>
    <dbReference type="NCBI Taxonomy" id="1176532"/>
    <lineage>
        <taxon>Bacteria</taxon>
        <taxon>Pseudomonadati</taxon>
        <taxon>Bacteroidota</taxon>
        <taxon>Flavobacteriia</taxon>
        <taxon>Flavobacteriales</taxon>
        <taxon>Flavobacteriaceae</taxon>
        <taxon>Flavobacterium</taxon>
    </lineage>
</organism>
<feature type="domain" description="Phage-like element PBSX protein XkdF" evidence="1">
    <location>
        <begin position="27"/>
        <end position="124"/>
    </location>
</feature>
<keyword evidence="3" id="KW-1185">Reference proteome</keyword>